<dbReference type="InterPro" id="IPR003409">
    <property type="entry name" value="MORN"/>
</dbReference>
<dbReference type="FunCoup" id="L5L349">
    <property type="interactions" value="286"/>
</dbReference>
<dbReference type="FunFam" id="2.20.110.10:FF:000004">
    <property type="entry name" value="Histone-lysine N-methyltransferase SETD7"/>
    <property type="match status" value="1"/>
</dbReference>
<feature type="domain" description="SET" evidence="22">
    <location>
        <begin position="228"/>
        <end position="350"/>
    </location>
</feature>
<dbReference type="Gene3D" id="2.170.270.10">
    <property type="entry name" value="SET domain"/>
    <property type="match status" value="1"/>
</dbReference>
<sequence length="476" mass="52219">MRRHGDTCAPVRAALVRLRVANGVKRGRHLDDDGLPHGFCSVTYSSTDRFEGNFVHGEKNGRGKFFFFDGSTLEGYYADDALQGQGVYTYEDGGVLQGTYVDGELNGPAQEYDTDGRLIFKGQYKDNIRHGVCWIYYPDGGRLVGEVNEDGEMTGEKIAYVYPDERTALYGKFIDGEMIEGKLASLMSTEEGRPHFELMPGSSVYHFDKSTSSCISTHALLPDPYESERVYVAESLISSAGEGLFSKVAVGPSTVMSFYNGVRITHQEVDSRDWALNGNTLSLDEETVIDVPEPYNHVSKYCASLGHKANHSFTPNCIYDMFVHPRFGPIKCIRTLRAVEANEELTVAYGYDHSPPGKFLVVPGGAEGLPGRPAEVKDLALGSGDPEWKLGSMHYVYPTTGQPGTARAVTSHPLTPPSQRLSRILTRRPLGTGFGPQGGDKGSASLFRKARFLELRSPAGLEQVTVASAQMLKFHT</sequence>
<evidence type="ECO:0000256" key="9">
    <source>
        <dbReference type="ARBA" id="ARBA00022853"/>
    </source>
</evidence>
<comment type="subunit">
    <text evidence="19">Interacts with IPF1/PDX-1.</text>
</comment>
<comment type="function">
    <text evidence="18">Histone methyltransferase that specifically monomethylates 'Lys-4' of histone H3. H3 'Lys-4' methylation represents a specific tag for epigenetic transcriptional activation. Plays a central role in the transcriptional activation of genes such as collagenase or insulin. Recruited by IPF1/PDX-1 to the insulin promoter, leading to activate transcription. Also has methyltransferase activity toward non-histone proteins such as CGAS, p53/TP53, TAF10, and possibly TAF7 by recognizing and binding the [KR]-[STA]-K in substrate proteins. Monomethylates 'Lys-189' of TAF10, leading to increase the affinity of TAF10 for RNA polymerase II. Monomethylates 'Lys-372' of p53/TP53, stabilizing p53/TP53 and increasing p53/TP53-mediated transcriptional activation. Monomethylates 'Lys-491' of CGAS, promoting interaction between SGF29 and CGAS.</text>
</comment>
<dbReference type="AlphaFoldDB" id="L5L349"/>
<comment type="catalytic activity">
    <reaction evidence="16">
        <text>L-lysyl-[protein] + S-adenosyl-L-methionine = N(6)-methyl-L-lysyl-[protein] + S-adenosyl-L-homocysteine + H(+)</text>
        <dbReference type="Rhea" id="RHEA:51736"/>
        <dbReference type="Rhea" id="RHEA-COMP:9752"/>
        <dbReference type="Rhea" id="RHEA-COMP:13053"/>
        <dbReference type="ChEBI" id="CHEBI:15378"/>
        <dbReference type="ChEBI" id="CHEBI:29969"/>
        <dbReference type="ChEBI" id="CHEBI:57856"/>
        <dbReference type="ChEBI" id="CHEBI:59789"/>
        <dbReference type="ChEBI" id="CHEBI:61929"/>
    </reaction>
    <physiologicalReaction direction="left-to-right" evidence="16">
        <dbReference type="Rhea" id="RHEA:51737"/>
    </physiologicalReaction>
</comment>
<dbReference type="GO" id="GO:0005634">
    <property type="term" value="C:nucleus"/>
    <property type="evidence" value="ECO:0007669"/>
    <property type="project" value="UniProtKB-SubCell"/>
</dbReference>
<protein>
    <recommendedName>
        <fullName evidence="3">Histone-lysine N-methyltransferase SETD7</fullName>
        <ecNumber evidence="14">2.1.1.364</ecNumber>
    </recommendedName>
    <alternativeName>
        <fullName evidence="20">Histone H3-K4 methyltransferase SETD7</fullName>
    </alternativeName>
    <alternativeName>
        <fullName evidence="15">SET domain-containing protein 7</fullName>
    </alternativeName>
    <alternativeName>
        <fullName evidence="21">SET7/9</fullName>
    </alternativeName>
</protein>
<evidence type="ECO:0000256" key="1">
    <source>
        <dbReference type="ARBA" id="ARBA00004123"/>
    </source>
</evidence>
<keyword evidence="13" id="KW-0539">Nucleus</keyword>
<dbReference type="FunFam" id="2.170.270.10:FF:000024">
    <property type="entry name" value="Histone-lysine N-methyltransferase SETD7"/>
    <property type="match status" value="1"/>
</dbReference>
<evidence type="ECO:0000256" key="18">
    <source>
        <dbReference type="ARBA" id="ARBA00058230"/>
    </source>
</evidence>
<keyword evidence="9" id="KW-0156">Chromatin regulator</keyword>
<keyword evidence="6 23" id="KW-0808">Transferase</keyword>
<keyword evidence="4" id="KW-0158">Chromosome</keyword>
<dbReference type="CDD" id="cd10530">
    <property type="entry name" value="SET_SETD7"/>
    <property type="match status" value="1"/>
</dbReference>
<evidence type="ECO:0000256" key="13">
    <source>
        <dbReference type="ARBA" id="ARBA00023242"/>
    </source>
</evidence>
<dbReference type="InterPro" id="IPR017155">
    <property type="entry name" value="Hist-Lys_N-MeTrfase_SETD7"/>
</dbReference>
<accession>L5L349</accession>
<keyword evidence="5 23" id="KW-0489">Methyltransferase</keyword>
<evidence type="ECO:0000313" key="23">
    <source>
        <dbReference type="EMBL" id="ELK17448.1"/>
    </source>
</evidence>
<evidence type="ECO:0000256" key="14">
    <source>
        <dbReference type="ARBA" id="ARBA00023620"/>
    </source>
</evidence>
<evidence type="ECO:0000256" key="2">
    <source>
        <dbReference type="ARBA" id="ARBA00004286"/>
    </source>
</evidence>
<dbReference type="Gene3D" id="2.20.110.10">
    <property type="entry name" value="Histone H3 K4-specific methyltransferase SET7/9 N-terminal domain"/>
    <property type="match status" value="3"/>
</dbReference>
<evidence type="ECO:0000256" key="19">
    <source>
        <dbReference type="ARBA" id="ARBA00066075"/>
    </source>
</evidence>
<evidence type="ECO:0000256" key="6">
    <source>
        <dbReference type="ARBA" id="ARBA00022679"/>
    </source>
</evidence>
<evidence type="ECO:0000256" key="7">
    <source>
        <dbReference type="ARBA" id="ARBA00022691"/>
    </source>
</evidence>
<dbReference type="PANTHER" id="PTHR46820">
    <property type="entry name" value="HISTONE-LYSINE N-METHYLTRANSFERASE SETD7"/>
    <property type="match status" value="1"/>
</dbReference>
<dbReference type="SUPFAM" id="SSF82185">
    <property type="entry name" value="Histone H3 K4-specific methyltransferase SET7/9 N-terminal domain"/>
    <property type="match status" value="1"/>
</dbReference>
<dbReference type="Pfam" id="PF00856">
    <property type="entry name" value="SET"/>
    <property type="match status" value="1"/>
</dbReference>
<dbReference type="GO" id="GO:0006355">
    <property type="term" value="P:regulation of DNA-templated transcription"/>
    <property type="evidence" value="ECO:0007669"/>
    <property type="project" value="InterPro"/>
</dbReference>
<dbReference type="EC" id="2.1.1.364" evidence="14"/>
<keyword evidence="12" id="KW-0804">Transcription</keyword>
<evidence type="ECO:0000256" key="10">
    <source>
        <dbReference type="ARBA" id="ARBA00023015"/>
    </source>
</evidence>
<evidence type="ECO:0000256" key="3">
    <source>
        <dbReference type="ARBA" id="ARBA00020512"/>
    </source>
</evidence>
<evidence type="ECO:0000256" key="16">
    <source>
        <dbReference type="ARBA" id="ARBA00047738"/>
    </source>
</evidence>
<dbReference type="GO" id="GO:0003682">
    <property type="term" value="F:chromatin binding"/>
    <property type="evidence" value="ECO:0007669"/>
    <property type="project" value="TreeGrafter"/>
</dbReference>
<evidence type="ECO:0000256" key="20">
    <source>
        <dbReference type="ARBA" id="ARBA00075732"/>
    </source>
</evidence>
<comment type="catalytic activity">
    <reaction evidence="17">
        <text>L-lysyl(4)-[histone H3] + S-adenosyl-L-methionine = N(6)-methyl-L-lysyl(4)-[histone H3] + S-adenosyl-L-homocysteine + H(+)</text>
        <dbReference type="Rhea" id="RHEA:60264"/>
        <dbReference type="Rhea" id="RHEA-COMP:15543"/>
        <dbReference type="Rhea" id="RHEA-COMP:15547"/>
        <dbReference type="ChEBI" id="CHEBI:15378"/>
        <dbReference type="ChEBI" id="CHEBI:29969"/>
        <dbReference type="ChEBI" id="CHEBI:57856"/>
        <dbReference type="ChEBI" id="CHEBI:59789"/>
        <dbReference type="ChEBI" id="CHEBI:61929"/>
        <dbReference type="EC" id="2.1.1.364"/>
    </reaction>
</comment>
<evidence type="ECO:0000259" key="22">
    <source>
        <dbReference type="PROSITE" id="PS50280"/>
    </source>
</evidence>
<dbReference type="GO" id="GO:0032259">
    <property type="term" value="P:methylation"/>
    <property type="evidence" value="ECO:0007669"/>
    <property type="project" value="UniProtKB-KW"/>
</dbReference>
<dbReference type="Pfam" id="PF02493">
    <property type="entry name" value="MORN"/>
    <property type="match status" value="2"/>
</dbReference>
<dbReference type="SUPFAM" id="SSF82199">
    <property type="entry name" value="SET domain"/>
    <property type="match status" value="1"/>
</dbReference>
<evidence type="ECO:0000256" key="11">
    <source>
        <dbReference type="ARBA" id="ARBA00023159"/>
    </source>
</evidence>
<dbReference type="FunFam" id="2.20.110.10:FF:000005">
    <property type="entry name" value="Histone-lysine N-methyltransferase SETD7"/>
    <property type="match status" value="1"/>
</dbReference>
<dbReference type="EMBL" id="KB030405">
    <property type="protein sequence ID" value="ELK17448.1"/>
    <property type="molecule type" value="Genomic_DNA"/>
</dbReference>
<evidence type="ECO:0000256" key="21">
    <source>
        <dbReference type="ARBA" id="ARBA00081667"/>
    </source>
</evidence>
<evidence type="ECO:0000256" key="17">
    <source>
        <dbReference type="ARBA" id="ARBA00048660"/>
    </source>
</evidence>
<dbReference type="PROSITE" id="PS50280">
    <property type="entry name" value="SET"/>
    <property type="match status" value="1"/>
</dbReference>
<organism evidence="23 24">
    <name type="scientific">Pteropus alecto</name>
    <name type="common">Black flying fox</name>
    <dbReference type="NCBI Taxonomy" id="9402"/>
    <lineage>
        <taxon>Eukaryota</taxon>
        <taxon>Metazoa</taxon>
        <taxon>Chordata</taxon>
        <taxon>Craniata</taxon>
        <taxon>Vertebrata</taxon>
        <taxon>Euteleostomi</taxon>
        <taxon>Mammalia</taxon>
        <taxon>Eutheria</taxon>
        <taxon>Laurasiatheria</taxon>
        <taxon>Chiroptera</taxon>
        <taxon>Yinpterochiroptera</taxon>
        <taxon>Pteropodoidea</taxon>
        <taxon>Pteropodidae</taxon>
        <taxon>Pteropodinae</taxon>
        <taxon>Pteropus</taxon>
    </lineage>
</organism>
<dbReference type="Pfam" id="PF22648">
    <property type="entry name" value="SET7_N"/>
    <property type="match status" value="1"/>
</dbReference>
<evidence type="ECO:0000256" key="15">
    <source>
        <dbReference type="ARBA" id="ARBA00030095"/>
    </source>
</evidence>
<keyword evidence="7" id="KW-0949">S-adenosyl-L-methionine</keyword>
<comment type="subcellular location">
    <subcellularLocation>
        <location evidence="2">Chromosome</location>
    </subcellularLocation>
    <subcellularLocation>
        <location evidence="1">Nucleus</location>
    </subcellularLocation>
</comment>
<evidence type="ECO:0000256" key="8">
    <source>
        <dbReference type="ARBA" id="ARBA00022737"/>
    </source>
</evidence>
<dbReference type="InterPro" id="IPR054533">
    <property type="entry name" value="SETD7_N"/>
</dbReference>
<dbReference type="InterPro" id="IPR001214">
    <property type="entry name" value="SET_dom"/>
</dbReference>
<dbReference type="InterPro" id="IPR044436">
    <property type="entry name" value="SETD7_SET"/>
</dbReference>
<dbReference type="InterPro" id="IPR046341">
    <property type="entry name" value="SET_dom_sf"/>
</dbReference>
<proteinExistence type="predicted"/>
<keyword evidence="8" id="KW-0677">Repeat</keyword>
<dbReference type="GO" id="GO:0140945">
    <property type="term" value="F:histone H3K4 monomethyltransferase activity"/>
    <property type="evidence" value="ECO:0007669"/>
    <property type="project" value="UniProtKB-EC"/>
</dbReference>
<keyword evidence="24" id="KW-1185">Reference proteome</keyword>
<dbReference type="STRING" id="9402.L5L349"/>
<name>L5L349_PTEAL</name>
<evidence type="ECO:0000256" key="5">
    <source>
        <dbReference type="ARBA" id="ARBA00022603"/>
    </source>
</evidence>
<evidence type="ECO:0000256" key="4">
    <source>
        <dbReference type="ARBA" id="ARBA00022454"/>
    </source>
</evidence>
<gene>
    <name evidence="23" type="ORF">PAL_GLEAN10016525</name>
</gene>
<dbReference type="PANTHER" id="PTHR46820:SF1">
    <property type="entry name" value="HISTONE-LYSINE N-METHYLTRANSFERASE SETD7"/>
    <property type="match status" value="1"/>
</dbReference>
<dbReference type="GO" id="GO:0070828">
    <property type="term" value="P:heterochromatin organization"/>
    <property type="evidence" value="ECO:0007669"/>
    <property type="project" value="TreeGrafter"/>
</dbReference>
<dbReference type="GO" id="GO:0005694">
    <property type="term" value="C:chromosome"/>
    <property type="evidence" value="ECO:0007669"/>
    <property type="project" value="UniProtKB-SubCell"/>
</dbReference>
<reference evidence="24" key="1">
    <citation type="journal article" date="2013" name="Science">
        <title>Comparative analysis of bat genomes provides insight into the evolution of flight and immunity.</title>
        <authorList>
            <person name="Zhang G."/>
            <person name="Cowled C."/>
            <person name="Shi Z."/>
            <person name="Huang Z."/>
            <person name="Bishop-Lilly K.A."/>
            <person name="Fang X."/>
            <person name="Wynne J.W."/>
            <person name="Xiong Z."/>
            <person name="Baker M.L."/>
            <person name="Zhao W."/>
            <person name="Tachedjian M."/>
            <person name="Zhu Y."/>
            <person name="Zhou P."/>
            <person name="Jiang X."/>
            <person name="Ng J."/>
            <person name="Yang L."/>
            <person name="Wu L."/>
            <person name="Xiao J."/>
            <person name="Feng Y."/>
            <person name="Chen Y."/>
            <person name="Sun X."/>
            <person name="Zhang Y."/>
            <person name="Marsh G.A."/>
            <person name="Crameri G."/>
            <person name="Broder C.C."/>
            <person name="Frey K.G."/>
            <person name="Wang L.F."/>
            <person name="Wang J."/>
        </authorList>
    </citation>
    <scope>NUCLEOTIDE SEQUENCE [LARGE SCALE GENOMIC DNA]</scope>
</reference>
<evidence type="ECO:0000313" key="24">
    <source>
        <dbReference type="Proteomes" id="UP000010552"/>
    </source>
</evidence>
<dbReference type="InParanoid" id="L5L349"/>
<dbReference type="Proteomes" id="UP000010552">
    <property type="component" value="Unassembled WGS sequence"/>
</dbReference>
<dbReference type="eggNOG" id="KOG1079">
    <property type="taxonomic scope" value="Eukaryota"/>
</dbReference>
<keyword evidence="11" id="KW-0010">Activator</keyword>
<evidence type="ECO:0000256" key="12">
    <source>
        <dbReference type="ARBA" id="ARBA00023163"/>
    </source>
</evidence>
<dbReference type="PROSITE" id="PS51577">
    <property type="entry name" value="SAM_MT43_SET7"/>
    <property type="match status" value="1"/>
</dbReference>
<keyword evidence="10" id="KW-0805">Transcription regulation</keyword>